<evidence type="ECO:0000313" key="3">
    <source>
        <dbReference type="Proteomes" id="UP001064489"/>
    </source>
</evidence>
<organism evidence="2 3">
    <name type="scientific">Acer negundo</name>
    <name type="common">Box elder</name>
    <dbReference type="NCBI Taxonomy" id="4023"/>
    <lineage>
        <taxon>Eukaryota</taxon>
        <taxon>Viridiplantae</taxon>
        <taxon>Streptophyta</taxon>
        <taxon>Embryophyta</taxon>
        <taxon>Tracheophyta</taxon>
        <taxon>Spermatophyta</taxon>
        <taxon>Magnoliopsida</taxon>
        <taxon>eudicotyledons</taxon>
        <taxon>Gunneridae</taxon>
        <taxon>Pentapetalae</taxon>
        <taxon>rosids</taxon>
        <taxon>malvids</taxon>
        <taxon>Sapindales</taxon>
        <taxon>Sapindaceae</taxon>
        <taxon>Hippocastanoideae</taxon>
        <taxon>Acereae</taxon>
        <taxon>Acer</taxon>
    </lineage>
</organism>
<reference evidence="2" key="1">
    <citation type="journal article" date="2022" name="Plant J.">
        <title>Strategies of tolerance reflected in two North American maple genomes.</title>
        <authorList>
            <person name="McEvoy S.L."/>
            <person name="Sezen U.U."/>
            <person name="Trouern-Trend A."/>
            <person name="McMahon S.M."/>
            <person name="Schaberg P.G."/>
            <person name="Yang J."/>
            <person name="Wegrzyn J.L."/>
            <person name="Swenson N.G."/>
        </authorList>
    </citation>
    <scope>NUCLEOTIDE SEQUENCE</scope>
    <source>
        <strain evidence="2">91603</strain>
    </source>
</reference>
<dbReference type="Proteomes" id="UP001064489">
    <property type="component" value="Chromosome 5"/>
</dbReference>
<sequence length="272" mass="30241">MSKLRRCARPSSSTTGCCSYSCSDTQNLKVFTFKELKATTKNFKPDLIIGEGSFGRVYQDWLDKSYYNPSFQMGVSSKGLASHEEKANGVKVKTKVNPLLNCKDKGGAVESLYLSCNNGSKEKVSLADKENNRSRIEIGCAIQNDKSRLLSHRLIMQNFENTKGNYVAGVFNRCVVVCNMVEMKSKKDSSSSCGSPISDVRRQARDKGIRRQERDKRIRQSMGEKGSQHLGERTKASGGVSTNCGVPKMREERKSVVRLGSVIWGLLIRLMG</sequence>
<comment type="caution">
    <text evidence="2">The sequence shown here is derived from an EMBL/GenBank/DDBJ whole genome shotgun (WGS) entry which is preliminary data.</text>
</comment>
<reference evidence="2" key="2">
    <citation type="submission" date="2023-02" db="EMBL/GenBank/DDBJ databases">
        <authorList>
            <person name="Swenson N.G."/>
            <person name="Wegrzyn J.L."/>
            <person name="Mcevoy S.L."/>
        </authorList>
    </citation>
    <scope>NUCLEOTIDE SEQUENCE</scope>
    <source>
        <strain evidence="2">91603</strain>
        <tissue evidence="2">Leaf</tissue>
    </source>
</reference>
<dbReference type="Gene3D" id="3.30.200.20">
    <property type="entry name" value="Phosphorylase Kinase, domain 1"/>
    <property type="match status" value="1"/>
</dbReference>
<feature type="region of interest" description="Disordered" evidence="1">
    <location>
        <begin position="186"/>
        <end position="246"/>
    </location>
</feature>
<dbReference type="InterPro" id="IPR050823">
    <property type="entry name" value="Plant_Ser_Thr_Prot_Kinase"/>
</dbReference>
<proteinExistence type="predicted"/>
<evidence type="ECO:0000256" key="1">
    <source>
        <dbReference type="SAM" id="MobiDB-lite"/>
    </source>
</evidence>
<name>A0AAD5IUL6_ACENE</name>
<feature type="compositionally biased region" description="Basic and acidic residues" evidence="1">
    <location>
        <begin position="226"/>
        <end position="235"/>
    </location>
</feature>
<dbReference type="AlphaFoldDB" id="A0AAD5IUL6"/>
<protein>
    <submittedName>
        <fullName evidence="2">Uncharacterized protein</fullName>
    </submittedName>
</protein>
<feature type="compositionally biased region" description="Basic and acidic residues" evidence="1">
    <location>
        <begin position="199"/>
        <end position="218"/>
    </location>
</feature>
<dbReference type="EMBL" id="JAJSOW010000102">
    <property type="protein sequence ID" value="KAI9176886.1"/>
    <property type="molecule type" value="Genomic_DNA"/>
</dbReference>
<evidence type="ECO:0000313" key="2">
    <source>
        <dbReference type="EMBL" id="KAI9176886.1"/>
    </source>
</evidence>
<keyword evidence="3" id="KW-1185">Reference proteome</keyword>
<dbReference type="PANTHER" id="PTHR45621">
    <property type="entry name" value="OS01G0588500 PROTEIN-RELATED"/>
    <property type="match status" value="1"/>
</dbReference>
<gene>
    <name evidence="2" type="ORF">LWI28_008272</name>
</gene>
<accession>A0AAD5IUL6</accession>